<evidence type="ECO:0000256" key="1">
    <source>
        <dbReference type="ARBA" id="ARBA00007768"/>
    </source>
</evidence>
<evidence type="ECO:0000313" key="4">
    <source>
        <dbReference type="EMBL" id="XCP94342.1"/>
    </source>
</evidence>
<dbReference type="InterPro" id="IPR005627">
    <property type="entry name" value="CutC-like"/>
</dbReference>
<comment type="subcellular location">
    <subcellularLocation>
        <location evidence="2">Cytoplasm</location>
    </subcellularLocation>
</comment>
<dbReference type="GO" id="GO:0005737">
    <property type="term" value="C:cytoplasm"/>
    <property type="evidence" value="ECO:0007669"/>
    <property type="project" value="UniProtKB-SubCell"/>
</dbReference>
<feature type="compositionally biased region" description="Basic and acidic residues" evidence="3">
    <location>
        <begin position="154"/>
        <end position="198"/>
    </location>
</feature>
<reference evidence="4" key="1">
    <citation type="submission" date="2024-05" db="EMBL/GenBank/DDBJ databases">
        <title>Draft genome assemblies of 36 bacteria isolated from hibernating arctic ground squirrels.</title>
        <authorList>
            <person name="McKee H."/>
            <person name="Mullen L."/>
            <person name="Drown D.M."/>
            <person name="Duddleston K.N."/>
        </authorList>
    </citation>
    <scope>NUCLEOTIDE SEQUENCE</scope>
    <source>
        <strain evidence="4">AN1007</strain>
    </source>
</reference>
<dbReference type="Gene3D" id="3.20.20.380">
    <property type="entry name" value="Copper homeostasis (CutC) domain"/>
    <property type="match status" value="2"/>
</dbReference>
<dbReference type="InterPro" id="IPR036822">
    <property type="entry name" value="CutC-like_dom_sf"/>
</dbReference>
<protein>
    <recommendedName>
        <fullName evidence="2">PF03932 family protein CutC</fullName>
    </recommendedName>
</protein>
<feature type="region of interest" description="Disordered" evidence="3">
    <location>
        <begin position="153"/>
        <end position="203"/>
    </location>
</feature>
<dbReference type="HAMAP" id="MF_00795">
    <property type="entry name" value="CutC"/>
    <property type="match status" value="1"/>
</dbReference>
<dbReference type="PANTHER" id="PTHR12598:SF0">
    <property type="entry name" value="COPPER HOMEOSTASIS PROTEIN CUTC HOMOLOG"/>
    <property type="match status" value="1"/>
</dbReference>
<dbReference type="RefSeq" id="WP_366291691.1">
    <property type="nucleotide sequence ID" value="NZ_CP159992.1"/>
</dbReference>
<comment type="caution">
    <text evidence="2">Once thought to be involved in copper homeostasis, experiments in E.coli have shown this is not the case.</text>
</comment>
<evidence type="ECO:0000256" key="2">
    <source>
        <dbReference type="HAMAP-Rule" id="MF_00795"/>
    </source>
</evidence>
<dbReference type="AlphaFoldDB" id="A0AAU8NE01"/>
<dbReference type="SUPFAM" id="SSF110395">
    <property type="entry name" value="CutC-like"/>
    <property type="match status" value="2"/>
</dbReference>
<name>A0AAU8NE01_9BACL</name>
<dbReference type="PANTHER" id="PTHR12598">
    <property type="entry name" value="COPPER HOMEOSTASIS PROTEIN CUTC"/>
    <property type="match status" value="1"/>
</dbReference>
<keyword evidence="2" id="KW-0963">Cytoplasm</keyword>
<proteinExistence type="inferred from homology"/>
<dbReference type="GO" id="GO:0005507">
    <property type="term" value="F:copper ion binding"/>
    <property type="evidence" value="ECO:0007669"/>
    <property type="project" value="TreeGrafter"/>
</dbReference>
<dbReference type="EMBL" id="CP159992">
    <property type="protein sequence ID" value="XCP94342.1"/>
    <property type="molecule type" value="Genomic_DNA"/>
</dbReference>
<gene>
    <name evidence="2" type="primary">cutC</name>
    <name evidence="4" type="ORF">ABXS70_24935</name>
</gene>
<evidence type="ECO:0000256" key="3">
    <source>
        <dbReference type="SAM" id="MobiDB-lite"/>
    </source>
</evidence>
<comment type="similarity">
    <text evidence="1 2">Belongs to the CutC family.</text>
</comment>
<organism evidence="4">
    <name type="scientific">Paenibacillus sp. AN1007</name>
    <dbReference type="NCBI Taxonomy" id="3151385"/>
    <lineage>
        <taxon>Bacteria</taxon>
        <taxon>Bacillati</taxon>
        <taxon>Bacillota</taxon>
        <taxon>Bacilli</taxon>
        <taxon>Bacillales</taxon>
        <taxon>Paenibacillaceae</taxon>
        <taxon>Paenibacillus</taxon>
    </lineage>
</organism>
<accession>A0AAU8NE01</accession>
<dbReference type="Pfam" id="PF03932">
    <property type="entry name" value="CutC"/>
    <property type="match status" value="2"/>
</dbReference>
<sequence length="302" mass="32104">MNRQVIKRQPTLEVIAVDAADAQAAEQGGADRIELVSAMSEGGLTPSYGLIEQVVSRVSIPVYVMIRPHSRSFCYSADDLQVMIQDIRMARELGAAGIVIGALTHEGEVHRSFLQACLLSAQGLGVTFHRAIDSSAHVVRSLESIGSINGGSEGKGRFEYEREMKSKSKSDSESKDRSSSENNSKDKSACESNSKGESKSACVSKSEESVVERVLTSGGKPTAPEGLLELQQLQEMGQTLNISVMAGSGVTIEGISTIVSRTGITEIHMGSGVRRGGSFDHPVDAQLVAQAKAALIRAAQEL</sequence>